<keyword evidence="2" id="KW-1185">Reference proteome</keyword>
<gene>
    <name evidence="1" type="ordered locus">Cabther_A1608</name>
</gene>
<dbReference type="STRING" id="981222.Cabther_A1608"/>
<protein>
    <submittedName>
        <fullName evidence="1">Glycosyltransferase</fullName>
    </submittedName>
</protein>
<keyword evidence="1" id="KW-0808">Transferase</keyword>
<dbReference type="Proteomes" id="UP000006791">
    <property type="component" value="Chromosome 1"/>
</dbReference>
<evidence type="ECO:0000313" key="1">
    <source>
        <dbReference type="EMBL" id="AEP12358.1"/>
    </source>
</evidence>
<accession>G2LJ71</accession>
<proteinExistence type="predicted"/>
<organism evidence="1 2">
    <name type="scientific">Chloracidobacterium thermophilum (strain B)</name>
    <dbReference type="NCBI Taxonomy" id="981222"/>
    <lineage>
        <taxon>Bacteria</taxon>
        <taxon>Pseudomonadati</taxon>
        <taxon>Acidobacteriota</taxon>
        <taxon>Terriglobia</taxon>
        <taxon>Terriglobales</taxon>
        <taxon>Acidobacteriaceae</taxon>
        <taxon>Chloracidobacterium</taxon>
    </lineage>
</organism>
<dbReference type="PANTHER" id="PTHR12526:SF636">
    <property type="entry name" value="BLL3647 PROTEIN"/>
    <property type="match status" value="1"/>
</dbReference>
<dbReference type="EMBL" id="CP002514">
    <property type="protein sequence ID" value="AEP12358.1"/>
    <property type="molecule type" value="Genomic_DNA"/>
</dbReference>
<dbReference type="GO" id="GO:0016757">
    <property type="term" value="F:glycosyltransferase activity"/>
    <property type="evidence" value="ECO:0007669"/>
    <property type="project" value="TreeGrafter"/>
</dbReference>
<reference evidence="1 2" key="1">
    <citation type="journal article" date="2012" name="Environ. Microbiol.">
        <title>Complete genome of Candidatus Chloracidobacterium thermophilum, a chlorophyll-based photoheterotroph belonging to the phylum Acidobacteria.</title>
        <authorList>
            <person name="Garcia Costas A.M."/>
            <person name="Liu Z."/>
            <person name="Tomsho L.P."/>
            <person name="Schuster S.C."/>
            <person name="Ward D.M."/>
            <person name="Bryant D.A."/>
        </authorList>
    </citation>
    <scope>NUCLEOTIDE SEQUENCE [LARGE SCALE GENOMIC DNA]</scope>
    <source>
        <strain evidence="1 2">B</strain>
    </source>
</reference>
<dbReference type="Pfam" id="PF13692">
    <property type="entry name" value="Glyco_trans_1_4"/>
    <property type="match status" value="1"/>
</dbReference>
<evidence type="ECO:0000313" key="2">
    <source>
        <dbReference type="Proteomes" id="UP000006791"/>
    </source>
</evidence>
<dbReference type="SUPFAM" id="SSF53756">
    <property type="entry name" value="UDP-Glycosyltransferase/glycogen phosphorylase"/>
    <property type="match status" value="1"/>
</dbReference>
<dbReference type="OrthoDB" id="3199616at2"/>
<dbReference type="RefSeq" id="WP_014100095.1">
    <property type="nucleotide sequence ID" value="NC_016024.1"/>
</dbReference>
<dbReference type="PANTHER" id="PTHR12526">
    <property type="entry name" value="GLYCOSYLTRANSFERASE"/>
    <property type="match status" value="1"/>
</dbReference>
<dbReference type="KEGG" id="ctm:Cabther_A1608"/>
<name>G2LJ71_CHLTF</name>
<sequence>MTAERVIICTFDAPGFTGGPNTWLRRWYDVVTAHGFEVLTLAFVFEPHRYRIPEDYPLLAALADRGARFETFPYWETVEKKIRWLLSHIEAFRPTVFVPNFTIAGLYAAAWTRPAGLPTIGILHSDDAHYRALLDVFVAGQPRFRATDVVAVSRHITQIAQAQATPETAVHRIPCGVPLPATVSGWTQGPLRLLYVGRLQEEAKRISDVTRALCRAAQLPNVTATIAGDGQARASVESIISREGHGRVQYVGLVDNARIQALMAEHHMFVLLSDYEGLPIALMEAMATGLVPICTPMGGRINELVTDGITGCIVADRGEGFVAAVRQLAARPEDWARLSRQARQHIVASGYDSETCLRQWVDLLTRRSREATYWGQPLLHHRRRQLGLPAPHPDLEEDRWREPPPLVYYSRVARAKLRAVARRWLPGSQPAAPR</sequence>
<dbReference type="CDD" id="cd03801">
    <property type="entry name" value="GT4_PimA-like"/>
    <property type="match status" value="1"/>
</dbReference>
<dbReference type="Gene3D" id="3.40.50.2000">
    <property type="entry name" value="Glycogen Phosphorylase B"/>
    <property type="match status" value="2"/>
</dbReference>
<dbReference type="HOGENOM" id="CLU_668547_0_0_0"/>
<dbReference type="AlphaFoldDB" id="G2LJ71"/>